<reference evidence="1" key="1">
    <citation type="journal article" date="2015" name="Int. J. Syst. Evol. Microbiol.">
        <title>Rhizobium alvei sp. nov., isolated from a freshwater river.</title>
        <authorList>
            <person name="Sheu S.Y."/>
            <person name="Huang H.W."/>
            <person name="Young C.C."/>
            <person name="Chen W.M."/>
        </authorList>
    </citation>
    <scope>NUCLEOTIDE SEQUENCE</scope>
    <source>
        <strain evidence="1">TNR-22</strain>
    </source>
</reference>
<dbReference type="PANTHER" id="PTHR32301">
    <property type="entry name" value="COUNTIN RECEPTOR CNR3-RELATED"/>
    <property type="match status" value="1"/>
</dbReference>
<dbReference type="InterPro" id="IPR053259">
    <property type="entry name" value="Golvesin-related_Golgi"/>
</dbReference>
<dbReference type="Gene3D" id="3.40.50.300">
    <property type="entry name" value="P-loop containing nucleotide triphosphate hydrolases"/>
    <property type="match status" value="1"/>
</dbReference>
<organism evidence="1 2">
    <name type="scientific">Rhizobium alvei</name>
    <dbReference type="NCBI Taxonomy" id="1132659"/>
    <lineage>
        <taxon>Bacteria</taxon>
        <taxon>Pseudomonadati</taxon>
        <taxon>Pseudomonadota</taxon>
        <taxon>Alphaproteobacteria</taxon>
        <taxon>Hyphomicrobiales</taxon>
        <taxon>Rhizobiaceae</taxon>
        <taxon>Rhizobium/Agrobacterium group</taxon>
        <taxon>Rhizobium</taxon>
    </lineage>
</organism>
<comment type="caution">
    <text evidence="1">The sequence shown here is derived from an EMBL/GenBank/DDBJ whole genome shotgun (WGS) entry which is preliminary data.</text>
</comment>
<keyword evidence="2" id="KW-1185">Reference proteome</keyword>
<reference evidence="1" key="2">
    <citation type="submission" date="2023-07" db="EMBL/GenBank/DDBJ databases">
        <authorList>
            <person name="Shen H."/>
        </authorList>
    </citation>
    <scope>NUCLEOTIDE SEQUENCE</scope>
    <source>
        <strain evidence="1">TNR-22</strain>
    </source>
</reference>
<dbReference type="Proteomes" id="UP001174932">
    <property type="component" value="Unassembled WGS sequence"/>
</dbReference>
<dbReference type="PANTHER" id="PTHR32301:SF8">
    <property type="entry name" value="SULFOTRANSFERASE DOMAIN-CONTAINING PROTEIN"/>
    <property type="match status" value="1"/>
</dbReference>
<name>A0ABT8YQA9_9HYPH</name>
<protein>
    <submittedName>
        <fullName evidence="1">Sulfotransferase family 2 domain-containing protein</fullName>
    </submittedName>
</protein>
<dbReference type="SUPFAM" id="SSF52540">
    <property type="entry name" value="P-loop containing nucleoside triphosphate hydrolases"/>
    <property type="match status" value="1"/>
</dbReference>
<evidence type="ECO:0000313" key="2">
    <source>
        <dbReference type="Proteomes" id="UP001174932"/>
    </source>
</evidence>
<dbReference type="RefSeq" id="WP_304377734.1">
    <property type="nucleotide sequence ID" value="NZ_JAUOZU010000013.1"/>
</dbReference>
<sequence length="266" mass="30382">MARITENFVFVHVPKAGGTSITETLFELVDESQWYPREKLFGYPLFREVPPADEPNLYISHFGYNFFRGSGGNCMTVLRDPVERILSLYSYWKNPGGRMAPGDPIPPDMTLEQFIESDRPDIRMNIDNAQTWQLAFSLDVATRERLAGIYPVELLSIAQANVKSCVVAGVIERPWQFLLQLADFFGKQVPDFKLINANRSVERVSATEVDGATIEKIKTMTWIDQKLYDYTAALSQKRAANIEQINTLKSRTEELRRTMEPDYLAL</sequence>
<gene>
    <name evidence="1" type="ORF">Q4481_17725</name>
</gene>
<dbReference type="EMBL" id="JAUOZU010000013">
    <property type="protein sequence ID" value="MDO6965804.1"/>
    <property type="molecule type" value="Genomic_DNA"/>
</dbReference>
<evidence type="ECO:0000313" key="1">
    <source>
        <dbReference type="EMBL" id="MDO6965804.1"/>
    </source>
</evidence>
<dbReference type="Pfam" id="PF03567">
    <property type="entry name" value="Sulfotransfer_2"/>
    <property type="match status" value="1"/>
</dbReference>
<dbReference type="InterPro" id="IPR027417">
    <property type="entry name" value="P-loop_NTPase"/>
</dbReference>
<proteinExistence type="predicted"/>
<accession>A0ABT8YQA9</accession>
<dbReference type="InterPro" id="IPR005331">
    <property type="entry name" value="Sulfotransferase"/>
</dbReference>